<dbReference type="Proteomes" id="UP001228049">
    <property type="component" value="Unassembled WGS sequence"/>
</dbReference>
<keyword evidence="1" id="KW-0732">Signal</keyword>
<keyword evidence="2" id="KW-0675">Receptor</keyword>
<organism evidence="2 3">
    <name type="scientific">Dissostichus eleginoides</name>
    <name type="common">Patagonian toothfish</name>
    <name type="synonym">Dissostichus amissus</name>
    <dbReference type="NCBI Taxonomy" id="100907"/>
    <lineage>
        <taxon>Eukaryota</taxon>
        <taxon>Metazoa</taxon>
        <taxon>Chordata</taxon>
        <taxon>Craniata</taxon>
        <taxon>Vertebrata</taxon>
        <taxon>Euteleostomi</taxon>
        <taxon>Actinopterygii</taxon>
        <taxon>Neopterygii</taxon>
        <taxon>Teleostei</taxon>
        <taxon>Neoteleostei</taxon>
        <taxon>Acanthomorphata</taxon>
        <taxon>Eupercaria</taxon>
        <taxon>Perciformes</taxon>
        <taxon>Notothenioidei</taxon>
        <taxon>Nototheniidae</taxon>
        <taxon>Dissostichus</taxon>
    </lineage>
</organism>
<evidence type="ECO:0000313" key="3">
    <source>
        <dbReference type="Proteomes" id="UP001228049"/>
    </source>
</evidence>
<keyword evidence="3" id="KW-1185">Reference proteome</keyword>
<proteinExistence type="predicted"/>
<feature type="non-terminal residue" evidence="2">
    <location>
        <position position="1"/>
    </location>
</feature>
<evidence type="ECO:0000313" key="2">
    <source>
        <dbReference type="EMBL" id="KAK1887317.1"/>
    </source>
</evidence>
<name>A0AAD9F3D3_DISEL</name>
<evidence type="ECO:0000256" key="1">
    <source>
        <dbReference type="SAM" id="SignalP"/>
    </source>
</evidence>
<dbReference type="AlphaFoldDB" id="A0AAD9F3D3"/>
<comment type="caution">
    <text evidence="2">The sequence shown here is derived from an EMBL/GenBank/DDBJ whole genome shotgun (WGS) entry which is preliminary data.</text>
</comment>
<feature type="non-terminal residue" evidence="2">
    <location>
        <position position="62"/>
    </location>
</feature>
<feature type="chain" id="PRO_5041986543" evidence="1">
    <location>
        <begin position="17"/>
        <end position="62"/>
    </location>
</feature>
<feature type="signal peptide" evidence="1">
    <location>
        <begin position="1"/>
        <end position="16"/>
    </location>
</feature>
<accession>A0AAD9F3D3</accession>
<protein>
    <submittedName>
        <fullName evidence="2">Ryanodine receptor 1</fullName>
    </submittedName>
</protein>
<dbReference type="EMBL" id="JASDAP010000018">
    <property type="protein sequence ID" value="KAK1887317.1"/>
    <property type="molecule type" value="Genomic_DNA"/>
</dbReference>
<reference evidence="2" key="1">
    <citation type="submission" date="2023-04" db="EMBL/GenBank/DDBJ databases">
        <title>Chromosome-level genome of Chaenocephalus aceratus.</title>
        <authorList>
            <person name="Park H."/>
        </authorList>
    </citation>
    <scope>NUCLEOTIDE SEQUENCE</scope>
    <source>
        <strain evidence="2">DE</strain>
        <tissue evidence="2">Muscle</tissue>
    </source>
</reference>
<gene>
    <name evidence="2" type="ORF">KUDE01_028106</name>
</gene>
<sequence>VGIFLSFIFLFSSIVPSPPCAPPGLSPSAETEAACVPLITIDIPAIDPADYRASCLLIKEIH</sequence>